<dbReference type="PROSITE" id="PS00521">
    <property type="entry name" value="P5CR"/>
    <property type="match status" value="1"/>
</dbReference>
<dbReference type="InterPro" id="IPR053790">
    <property type="entry name" value="P5CR-like_CS"/>
</dbReference>
<comment type="catalytic activity">
    <reaction evidence="4">
        <text>L-proline + NAD(+) = (S)-1-pyrroline-5-carboxylate + NADH + 2 H(+)</text>
        <dbReference type="Rhea" id="RHEA:14105"/>
        <dbReference type="ChEBI" id="CHEBI:15378"/>
        <dbReference type="ChEBI" id="CHEBI:17388"/>
        <dbReference type="ChEBI" id="CHEBI:57540"/>
        <dbReference type="ChEBI" id="CHEBI:57945"/>
        <dbReference type="ChEBI" id="CHEBI:60039"/>
        <dbReference type="EC" id="1.5.1.2"/>
    </reaction>
</comment>
<dbReference type="PIRSF" id="PIRSF000193">
    <property type="entry name" value="Pyrrol-5-carb_rd"/>
    <property type="match status" value="1"/>
</dbReference>
<keyword evidence="4 6" id="KW-0028">Amino-acid biosynthesis</keyword>
<evidence type="ECO:0000313" key="10">
    <source>
        <dbReference type="Proteomes" id="UP001266099"/>
    </source>
</evidence>
<keyword evidence="3 4" id="KW-0560">Oxidoreductase</keyword>
<evidence type="ECO:0000256" key="1">
    <source>
        <dbReference type="ARBA" id="ARBA00005525"/>
    </source>
</evidence>
<evidence type="ECO:0000256" key="6">
    <source>
        <dbReference type="RuleBase" id="RU003903"/>
    </source>
</evidence>
<dbReference type="Pfam" id="PF03807">
    <property type="entry name" value="F420_oxidored"/>
    <property type="match status" value="1"/>
</dbReference>
<dbReference type="Gene3D" id="1.10.3730.10">
    <property type="entry name" value="ProC C-terminal domain-like"/>
    <property type="match status" value="1"/>
</dbReference>
<evidence type="ECO:0000256" key="2">
    <source>
        <dbReference type="ARBA" id="ARBA00022857"/>
    </source>
</evidence>
<evidence type="ECO:0000259" key="7">
    <source>
        <dbReference type="Pfam" id="PF03807"/>
    </source>
</evidence>
<evidence type="ECO:0000259" key="8">
    <source>
        <dbReference type="Pfam" id="PF14748"/>
    </source>
</evidence>
<dbReference type="SUPFAM" id="SSF51735">
    <property type="entry name" value="NAD(P)-binding Rossmann-fold domains"/>
    <property type="match status" value="1"/>
</dbReference>
<dbReference type="NCBIfam" id="TIGR00112">
    <property type="entry name" value="proC"/>
    <property type="match status" value="1"/>
</dbReference>
<proteinExistence type="inferred from homology"/>
<name>A0ABU1T2N1_9ACTO</name>
<evidence type="ECO:0000313" key="9">
    <source>
        <dbReference type="EMBL" id="MDR6939120.1"/>
    </source>
</evidence>
<dbReference type="HAMAP" id="MF_01925">
    <property type="entry name" value="P5C_reductase"/>
    <property type="match status" value="1"/>
</dbReference>
<dbReference type="InterPro" id="IPR029036">
    <property type="entry name" value="P5CR_dimer"/>
</dbReference>
<reference evidence="9 10" key="1">
    <citation type="submission" date="2023-07" db="EMBL/GenBank/DDBJ databases">
        <title>Sequencing the genomes of 1000 actinobacteria strains.</title>
        <authorList>
            <person name="Klenk H.-P."/>
        </authorList>
    </citation>
    <scope>NUCLEOTIDE SEQUENCE [LARGE SCALE GENOMIC DNA]</scope>
    <source>
        <strain evidence="9 10">DSM 15539</strain>
    </source>
</reference>
<dbReference type="GO" id="GO:0004735">
    <property type="term" value="F:pyrroline-5-carboxylate reductase activity"/>
    <property type="evidence" value="ECO:0007669"/>
    <property type="project" value="UniProtKB-EC"/>
</dbReference>
<dbReference type="InterPro" id="IPR036291">
    <property type="entry name" value="NAD(P)-bd_dom_sf"/>
</dbReference>
<dbReference type="Pfam" id="PF14748">
    <property type="entry name" value="P5CR_dimer"/>
    <property type="match status" value="1"/>
</dbReference>
<gene>
    <name evidence="4" type="primary">proC</name>
    <name evidence="9" type="ORF">J2S36_000663</name>
</gene>
<organism evidence="9 10">
    <name type="scientific">Arcanobacterium hippocoleae</name>
    <dbReference type="NCBI Taxonomy" id="149017"/>
    <lineage>
        <taxon>Bacteria</taxon>
        <taxon>Bacillati</taxon>
        <taxon>Actinomycetota</taxon>
        <taxon>Actinomycetes</taxon>
        <taxon>Actinomycetales</taxon>
        <taxon>Actinomycetaceae</taxon>
        <taxon>Arcanobacterium</taxon>
    </lineage>
</organism>
<comment type="subcellular location">
    <subcellularLocation>
        <location evidence="4">Cytoplasm</location>
    </subcellularLocation>
</comment>
<dbReference type="PANTHER" id="PTHR11645:SF0">
    <property type="entry name" value="PYRROLINE-5-CARBOXYLATE REDUCTASE 3"/>
    <property type="match status" value="1"/>
</dbReference>
<dbReference type="InterPro" id="IPR000304">
    <property type="entry name" value="Pyrroline-COOH_reductase"/>
</dbReference>
<comment type="similarity">
    <text evidence="1 4 6">Belongs to the pyrroline-5-carboxylate reductase family.</text>
</comment>
<comment type="caution">
    <text evidence="9">The sequence shown here is derived from an EMBL/GenBank/DDBJ whole genome shotgun (WGS) entry which is preliminary data.</text>
</comment>
<comment type="pathway">
    <text evidence="4 6">Amino-acid biosynthesis; L-proline biosynthesis; L-proline from L-glutamate 5-semialdehyde: step 1/1.</text>
</comment>
<dbReference type="EC" id="1.5.1.2" evidence="4 5"/>
<feature type="domain" description="Pyrroline-5-carboxylate reductase catalytic N-terminal" evidence="7">
    <location>
        <begin position="2"/>
        <end position="100"/>
    </location>
</feature>
<dbReference type="Gene3D" id="3.40.50.720">
    <property type="entry name" value="NAD(P)-binding Rossmann-like Domain"/>
    <property type="match status" value="1"/>
</dbReference>
<evidence type="ECO:0000256" key="3">
    <source>
        <dbReference type="ARBA" id="ARBA00023002"/>
    </source>
</evidence>
<keyword evidence="2 4" id="KW-0521">NADP</keyword>
<dbReference type="SUPFAM" id="SSF48179">
    <property type="entry name" value="6-phosphogluconate dehydrogenase C-terminal domain-like"/>
    <property type="match status" value="1"/>
</dbReference>
<keyword evidence="10" id="KW-1185">Reference proteome</keyword>
<accession>A0ABU1T2N1</accession>
<keyword evidence="4 6" id="KW-0641">Proline biosynthesis</keyword>
<protein>
    <recommendedName>
        <fullName evidence="4 5">Pyrroline-5-carboxylate reductase</fullName>
        <shortName evidence="4">P5C reductase</shortName>
        <shortName evidence="4">P5CR</shortName>
        <ecNumber evidence="4 5">1.5.1.2</ecNumber>
    </recommendedName>
    <alternativeName>
        <fullName evidence="4">PCA reductase</fullName>
    </alternativeName>
</protein>
<dbReference type="Proteomes" id="UP001266099">
    <property type="component" value="Unassembled WGS sequence"/>
</dbReference>
<evidence type="ECO:0000256" key="4">
    <source>
        <dbReference type="HAMAP-Rule" id="MF_01925"/>
    </source>
</evidence>
<keyword evidence="4" id="KW-0963">Cytoplasm</keyword>
<dbReference type="InterPro" id="IPR028939">
    <property type="entry name" value="P5C_Rdtase_cat_N"/>
</dbReference>
<feature type="domain" description="Pyrroline-5-carboxylate reductase dimerisation" evidence="8">
    <location>
        <begin position="163"/>
        <end position="269"/>
    </location>
</feature>
<dbReference type="PANTHER" id="PTHR11645">
    <property type="entry name" value="PYRROLINE-5-CARBOXYLATE REDUCTASE"/>
    <property type="match status" value="1"/>
</dbReference>
<evidence type="ECO:0000256" key="5">
    <source>
        <dbReference type="NCBIfam" id="TIGR00112"/>
    </source>
</evidence>
<comment type="catalytic activity">
    <reaction evidence="4 6">
        <text>L-proline + NADP(+) = (S)-1-pyrroline-5-carboxylate + NADPH + 2 H(+)</text>
        <dbReference type="Rhea" id="RHEA:14109"/>
        <dbReference type="ChEBI" id="CHEBI:15378"/>
        <dbReference type="ChEBI" id="CHEBI:17388"/>
        <dbReference type="ChEBI" id="CHEBI:57783"/>
        <dbReference type="ChEBI" id="CHEBI:58349"/>
        <dbReference type="ChEBI" id="CHEBI:60039"/>
        <dbReference type="EC" id="1.5.1.2"/>
    </reaction>
</comment>
<sequence>MLGFLGAGAMGSAILRGVLSAKAATAAEIRFTRVNDTAATALSAELGVQRAATNTALVSELGKAGIVILGVKPYLVHEILSEIAPAAAKNGTVIVSVAAGISLEKLSAALPANQPIVRAMPNVASAIGKGMTALCANDFVTAAQFAKIQEVFAAVGAVSVIAEKDFPAFSAIAGCSPAWTFAYIDALSRAALAAGMTKAESVRVAAQAVAGAAQLAFASLPEIRPQALIDTVTSPGGTTVAGLIEMEQAGFSNAVINGVRAAIARDAQLG</sequence>
<comment type="function">
    <text evidence="4">Catalyzes the reduction of 1-pyrroline-5-carboxylate (PCA) to L-proline.</text>
</comment>
<dbReference type="EMBL" id="JAVDUJ010000001">
    <property type="protein sequence ID" value="MDR6939120.1"/>
    <property type="molecule type" value="Genomic_DNA"/>
</dbReference>
<dbReference type="RefSeq" id="WP_309955529.1">
    <property type="nucleotide sequence ID" value="NZ_JAVDUJ010000001.1"/>
</dbReference>
<dbReference type="InterPro" id="IPR008927">
    <property type="entry name" value="6-PGluconate_DH-like_C_sf"/>
</dbReference>